<protein>
    <submittedName>
        <fullName evidence="5">Succinyl-diaminopimelate desuccinylase</fullName>
    </submittedName>
</protein>
<evidence type="ECO:0000256" key="2">
    <source>
        <dbReference type="ARBA" id="ARBA00022723"/>
    </source>
</evidence>
<dbReference type="Gene3D" id="3.30.70.360">
    <property type="match status" value="1"/>
</dbReference>
<dbReference type="InterPro" id="IPR011650">
    <property type="entry name" value="Peptidase_M20_dimer"/>
</dbReference>
<evidence type="ECO:0000313" key="5">
    <source>
        <dbReference type="EMBL" id="KAF4462757.1"/>
    </source>
</evidence>
<dbReference type="Pfam" id="PF01546">
    <property type="entry name" value="Peptidase_M20"/>
    <property type="match status" value="1"/>
</dbReference>
<feature type="domain" description="Peptidase M20 dimerisation" evidence="4">
    <location>
        <begin position="197"/>
        <end position="324"/>
    </location>
</feature>
<dbReference type="AlphaFoldDB" id="A0A8H4L4F2"/>
<dbReference type="SUPFAM" id="SSF53187">
    <property type="entry name" value="Zn-dependent exopeptidases"/>
    <property type="match status" value="1"/>
</dbReference>
<dbReference type="Pfam" id="PF07687">
    <property type="entry name" value="M20_dimer"/>
    <property type="match status" value="1"/>
</dbReference>
<comment type="caution">
    <text evidence="5">The sequence shown here is derived from an EMBL/GenBank/DDBJ whole genome shotgun (WGS) entry which is preliminary data.</text>
</comment>
<dbReference type="InterPro" id="IPR050072">
    <property type="entry name" value="Peptidase_M20A"/>
</dbReference>
<dbReference type="EMBL" id="JAADYS010001482">
    <property type="protein sequence ID" value="KAF4462757.1"/>
    <property type="molecule type" value="Genomic_DNA"/>
</dbReference>
<evidence type="ECO:0000256" key="3">
    <source>
        <dbReference type="ARBA" id="ARBA00022801"/>
    </source>
</evidence>
<evidence type="ECO:0000256" key="1">
    <source>
        <dbReference type="ARBA" id="ARBA00006247"/>
    </source>
</evidence>
<dbReference type="InterPro" id="IPR036264">
    <property type="entry name" value="Bact_exopeptidase_dim_dom"/>
</dbReference>
<organism evidence="5 6">
    <name type="scientific">Fusarium albosuccineum</name>
    <dbReference type="NCBI Taxonomy" id="1237068"/>
    <lineage>
        <taxon>Eukaryota</taxon>
        <taxon>Fungi</taxon>
        <taxon>Dikarya</taxon>
        <taxon>Ascomycota</taxon>
        <taxon>Pezizomycotina</taxon>
        <taxon>Sordariomycetes</taxon>
        <taxon>Hypocreomycetidae</taxon>
        <taxon>Hypocreales</taxon>
        <taxon>Nectriaceae</taxon>
        <taxon>Fusarium</taxon>
        <taxon>Fusarium decemcellulare species complex</taxon>
    </lineage>
</organism>
<evidence type="ECO:0000313" key="6">
    <source>
        <dbReference type="Proteomes" id="UP000554235"/>
    </source>
</evidence>
<dbReference type="GO" id="GO:0046872">
    <property type="term" value="F:metal ion binding"/>
    <property type="evidence" value="ECO:0007669"/>
    <property type="project" value="UniProtKB-KW"/>
</dbReference>
<dbReference type="OrthoDB" id="10059875at2759"/>
<dbReference type="PANTHER" id="PTHR43808:SF32">
    <property type="entry name" value="ARGE_DAPE-RELATED DEACYLASE"/>
    <property type="match status" value="1"/>
</dbReference>
<keyword evidence="3" id="KW-0378">Hydrolase</keyword>
<evidence type="ECO:0000259" key="4">
    <source>
        <dbReference type="Pfam" id="PF07687"/>
    </source>
</evidence>
<keyword evidence="2" id="KW-0479">Metal-binding</keyword>
<dbReference type="GO" id="GO:0016787">
    <property type="term" value="F:hydrolase activity"/>
    <property type="evidence" value="ECO:0007669"/>
    <property type="project" value="UniProtKB-KW"/>
</dbReference>
<sequence length="422" mass="44736">MSSILDTKLVSFIETYQQRLVEIAQTLVRQDSCNPPGNVSSVAAVAIEVLRKAIPFAEISTHETAPGIMNVVAVIKGLANGPNRRLLFSGHLDTYPVGQVDKWSVEPFGGYMDAETGRLFGRGSADMKGGIAASITAACALADHRDQWSGEIVIALAGDEEAMGTLGSAYLLDHVPAVRDADAVICGDAGSPQVLRIGEKGLVWIDVTATGVVAHGAHVHRGENAIERLLEAIAALKGLESLSVSGPSEVLAAIDAAKDISEPLGGQGEETTLKRITVNIGKISGGTSANLVPDKAEASADIRPPIGISTTEVSAFIKDKLESLKDISYRITRQYEPSWTSPTEKVVQDACSAAEVVMRTKRVVNVRVGASDTRLFRAKGIPSVVVGLTPYNMGGPDECVDFNELVQVSKIHALTAWRFLTT</sequence>
<dbReference type="Proteomes" id="UP000554235">
    <property type="component" value="Unassembled WGS sequence"/>
</dbReference>
<dbReference type="Gene3D" id="3.40.630.10">
    <property type="entry name" value="Zn peptidases"/>
    <property type="match status" value="2"/>
</dbReference>
<reference evidence="5 6" key="1">
    <citation type="submission" date="2020-01" db="EMBL/GenBank/DDBJ databases">
        <title>Identification and distribution of gene clusters putatively required for synthesis of sphingolipid metabolism inhibitors in phylogenetically diverse species of the filamentous fungus Fusarium.</title>
        <authorList>
            <person name="Kim H.-S."/>
            <person name="Busman M."/>
            <person name="Brown D.W."/>
            <person name="Divon H."/>
            <person name="Uhlig S."/>
            <person name="Proctor R.H."/>
        </authorList>
    </citation>
    <scope>NUCLEOTIDE SEQUENCE [LARGE SCALE GENOMIC DNA]</scope>
    <source>
        <strain evidence="5 6">NRRL 20459</strain>
    </source>
</reference>
<dbReference type="InterPro" id="IPR002933">
    <property type="entry name" value="Peptidase_M20"/>
</dbReference>
<dbReference type="PANTHER" id="PTHR43808">
    <property type="entry name" value="ACETYLORNITHINE DEACETYLASE"/>
    <property type="match status" value="1"/>
</dbReference>
<keyword evidence="6" id="KW-1185">Reference proteome</keyword>
<dbReference type="SUPFAM" id="SSF55031">
    <property type="entry name" value="Bacterial exopeptidase dimerisation domain"/>
    <property type="match status" value="1"/>
</dbReference>
<name>A0A8H4L4F2_9HYPO</name>
<accession>A0A8H4L4F2</accession>
<comment type="similarity">
    <text evidence="1">Belongs to the peptidase M20A family.</text>
</comment>
<proteinExistence type="inferred from homology"/>
<gene>
    <name evidence="5" type="ORF">FALBO_10407</name>
</gene>